<dbReference type="AlphaFoldDB" id="A0A6C0ECU1"/>
<accession>A0A6C0ECU1</accession>
<feature type="compositionally biased region" description="Low complexity" evidence="1">
    <location>
        <begin position="261"/>
        <end position="276"/>
    </location>
</feature>
<dbReference type="InterPro" id="IPR019309">
    <property type="entry name" value="WASHC3"/>
</dbReference>
<reference evidence="2" key="1">
    <citation type="journal article" date="2020" name="Nature">
        <title>Giant virus diversity and host interactions through global metagenomics.</title>
        <authorList>
            <person name="Schulz F."/>
            <person name="Roux S."/>
            <person name="Paez-Espino D."/>
            <person name="Jungbluth S."/>
            <person name="Walsh D.A."/>
            <person name="Denef V.J."/>
            <person name="McMahon K.D."/>
            <person name="Konstantinidis K.T."/>
            <person name="Eloe-Fadrosh E.A."/>
            <person name="Kyrpides N.C."/>
            <person name="Woyke T."/>
        </authorList>
    </citation>
    <scope>NUCLEOTIDE SEQUENCE</scope>
    <source>
        <strain evidence="2">GVMAG-M-3300023179-150</strain>
    </source>
</reference>
<evidence type="ECO:0000313" key="2">
    <source>
        <dbReference type="EMBL" id="QHT25185.1"/>
    </source>
</evidence>
<dbReference type="EMBL" id="MN739758">
    <property type="protein sequence ID" value="QHT25185.1"/>
    <property type="molecule type" value="Genomic_DNA"/>
</dbReference>
<dbReference type="Pfam" id="PF10152">
    <property type="entry name" value="CCDC53"/>
    <property type="match status" value="1"/>
</dbReference>
<name>A0A6C0ECU1_9ZZZZ</name>
<evidence type="ECO:0000256" key="1">
    <source>
        <dbReference type="SAM" id="MobiDB-lite"/>
    </source>
</evidence>
<proteinExistence type="predicted"/>
<sequence>MIELLNYKDQNPSQLNLKFCKAELRGSSHFIPLKLNKNQPILIKTPKLYMPFQPKFQSSDSGYLRLSFDNLKIDRDVELFHIWIKSLEKHLHDSLSIDLKKKNLTSIIKQSHPYSDYFNINFDTNQLKIYNINLEPISVQDIKGKFYAYFVIQLSGMCYNTKQNNIRIVLDLIQFKLDNPKNAIQECLFLDEIMETKKEINLVKSHPKLASYIKMLNLGVPKFAVQQKMMITGTPSEYLDYLESDIDDLPPQLKKILEEYSSNNSNSETNSSTDSNVKSDENVKIPSGMSVLNSLNSLISSNLLQGGLNKLKKVEKDPESTLLKIKKMSGISSLPVPSLDQIKDALQNLKSVNESDKKPDY</sequence>
<dbReference type="GO" id="GO:0071203">
    <property type="term" value="C:WASH complex"/>
    <property type="evidence" value="ECO:0007669"/>
    <property type="project" value="InterPro"/>
</dbReference>
<feature type="region of interest" description="Disordered" evidence="1">
    <location>
        <begin position="260"/>
        <end position="282"/>
    </location>
</feature>
<organism evidence="2">
    <name type="scientific">viral metagenome</name>
    <dbReference type="NCBI Taxonomy" id="1070528"/>
    <lineage>
        <taxon>unclassified sequences</taxon>
        <taxon>metagenomes</taxon>
        <taxon>organismal metagenomes</taxon>
    </lineage>
</organism>
<protein>
    <submittedName>
        <fullName evidence="2">Uncharacterized protein</fullName>
    </submittedName>
</protein>